<dbReference type="PANTHER" id="PTHR43300">
    <property type="entry name" value="ACETYLTRANSFERASE"/>
    <property type="match status" value="1"/>
</dbReference>
<name>A0AAJ1NLT9_9BACI</name>
<evidence type="ECO:0000313" key="3">
    <source>
        <dbReference type="EMBL" id="MDG0952848.1"/>
    </source>
</evidence>
<dbReference type="Pfam" id="PF17836">
    <property type="entry name" value="PglD_N"/>
    <property type="match status" value="1"/>
</dbReference>
<dbReference type="Pfam" id="PF14602">
    <property type="entry name" value="Hexapep_2"/>
    <property type="match status" value="1"/>
</dbReference>
<sequence>MKNIVVIGSGGFSKQVIEIIEQLNLINPEYKLLGIIDDNKSLVGTEVLGYEVIGDTDYIKQLSKQQKIQGVIAIADGEIREHISRKLNDVQWVNLIHPSAVVSNYTKLGEGNIICAGVVINPECEMGNHSHINIGSTLGHDVLMLDYVTVMPGSKISGNVNLKSKSMVGTGATIIQGVTIEENVILGAGTVVTKNTKPNYLYVGVPAKEKKSLVNA</sequence>
<dbReference type="Gene3D" id="3.40.50.20">
    <property type="match status" value="1"/>
</dbReference>
<evidence type="ECO:0000313" key="4">
    <source>
        <dbReference type="Proteomes" id="UP001216801"/>
    </source>
</evidence>
<dbReference type="CDD" id="cd03360">
    <property type="entry name" value="LbH_AT_putative"/>
    <property type="match status" value="1"/>
</dbReference>
<dbReference type="Proteomes" id="UP001216801">
    <property type="component" value="Unassembled WGS sequence"/>
</dbReference>
<gene>
    <name evidence="3" type="ORF">P6U19_09615</name>
</gene>
<comment type="caution">
    <text evidence="3">The sequence shown here is derived from an EMBL/GenBank/DDBJ whole genome shotgun (WGS) entry which is preliminary data.</text>
</comment>
<feature type="active site" description="Proton acceptor" evidence="1">
    <location>
        <position position="140"/>
    </location>
</feature>
<dbReference type="RefSeq" id="WP_277616495.1">
    <property type="nucleotide sequence ID" value="NZ_JARPRP010000008.1"/>
</dbReference>
<feature type="site" description="Increases basicity of active site His" evidence="1">
    <location>
        <position position="141"/>
    </location>
</feature>
<feature type="domain" description="PglD N-terminal" evidence="2">
    <location>
        <begin position="3"/>
        <end position="87"/>
    </location>
</feature>
<dbReference type="NCBIfam" id="TIGR03570">
    <property type="entry name" value="NeuD_NnaD"/>
    <property type="match status" value="1"/>
</dbReference>
<protein>
    <submittedName>
        <fullName evidence="3">Acetyltransferase</fullName>
    </submittedName>
</protein>
<dbReference type="SUPFAM" id="SSF51161">
    <property type="entry name" value="Trimeric LpxA-like enzymes"/>
    <property type="match status" value="1"/>
</dbReference>
<dbReference type="InterPro" id="IPR001451">
    <property type="entry name" value="Hexapep"/>
</dbReference>
<dbReference type="InterPro" id="IPR020019">
    <property type="entry name" value="AcTrfase_PglD-like"/>
</dbReference>
<evidence type="ECO:0000256" key="1">
    <source>
        <dbReference type="PIRSR" id="PIRSR620019-1"/>
    </source>
</evidence>
<reference evidence="3" key="1">
    <citation type="submission" date="2023-03" db="EMBL/GenBank/DDBJ databases">
        <title>Genetic diversity of Bacillus cereus sensu lato isolates from Slovenia.</title>
        <authorList>
            <person name="Abdelli M."/>
        </authorList>
    </citation>
    <scope>NUCLEOTIDE SEQUENCE</scope>
    <source>
        <strain evidence="3">SIBC39</strain>
    </source>
</reference>
<organism evidence="3 4">
    <name type="scientific">Bacillus paranthracis</name>
    <dbReference type="NCBI Taxonomy" id="2026186"/>
    <lineage>
        <taxon>Bacteria</taxon>
        <taxon>Bacillati</taxon>
        <taxon>Bacillota</taxon>
        <taxon>Bacilli</taxon>
        <taxon>Bacillales</taxon>
        <taxon>Bacillaceae</taxon>
        <taxon>Bacillus</taxon>
        <taxon>Bacillus cereus group</taxon>
    </lineage>
</organism>
<dbReference type="InterPro" id="IPR011004">
    <property type="entry name" value="Trimer_LpxA-like_sf"/>
</dbReference>
<dbReference type="Gene3D" id="2.160.10.10">
    <property type="entry name" value="Hexapeptide repeat proteins"/>
    <property type="match status" value="1"/>
</dbReference>
<evidence type="ECO:0000259" key="2">
    <source>
        <dbReference type="Pfam" id="PF17836"/>
    </source>
</evidence>
<dbReference type="InterPro" id="IPR050179">
    <property type="entry name" value="Trans_hexapeptide_repeat"/>
</dbReference>
<dbReference type="PANTHER" id="PTHR43300:SF7">
    <property type="entry name" value="UDP-N-ACETYLBACILLOSAMINE N-ACETYLTRANSFERASE"/>
    <property type="match status" value="1"/>
</dbReference>
<dbReference type="EMBL" id="JARPRR010000006">
    <property type="protein sequence ID" value="MDG0952848.1"/>
    <property type="molecule type" value="Genomic_DNA"/>
</dbReference>
<dbReference type="AlphaFoldDB" id="A0AAJ1NLT9"/>
<proteinExistence type="predicted"/>
<accession>A0AAJ1NLT9</accession>
<dbReference type="InterPro" id="IPR041561">
    <property type="entry name" value="PglD_N"/>
</dbReference>